<evidence type="ECO:0000313" key="3">
    <source>
        <dbReference type="EMBL" id="KAK0726806.1"/>
    </source>
</evidence>
<dbReference type="GeneID" id="85320441"/>
<name>A0AA40B371_9PEZI</name>
<feature type="coiled-coil region" evidence="1">
    <location>
        <begin position="397"/>
        <end position="424"/>
    </location>
</feature>
<organism evidence="3 4">
    <name type="scientific">Lasiosphaeria miniovina</name>
    <dbReference type="NCBI Taxonomy" id="1954250"/>
    <lineage>
        <taxon>Eukaryota</taxon>
        <taxon>Fungi</taxon>
        <taxon>Dikarya</taxon>
        <taxon>Ascomycota</taxon>
        <taxon>Pezizomycotina</taxon>
        <taxon>Sordariomycetes</taxon>
        <taxon>Sordariomycetidae</taxon>
        <taxon>Sordariales</taxon>
        <taxon>Lasiosphaeriaceae</taxon>
        <taxon>Lasiosphaeria</taxon>
    </lineage>
</organism>
<feature type="non-terminal residue" evidence="3">
    <location>
        <position position="428"/>
    </location>
</feature>
<dbReference type="RefSeq" id="XP_060299662.1">
    <property type="nucleotide sequence ID" value="XM_060437171.1"/>
</dbReference>
<gene>
    <name evidence="3" type="ORF">B0T26DRAFT_639839</name>
</gene>
<dbReference type="AlphaFoldDB" id="A0AA40B371"/>
<feature type="region of interest" description="Disordered" evidence="2">
    <location>
        <begin position="38"/>
        <end position="73"/>
    </location>
</feature>
<comment type="caution">
    <text evidence="3">The sequence shown here is derived from an EMBL/GenBank/DDBJ whole genome shotgun (WGS) entry which is preliminary data.</text>
</comment>
<dbReference type="Pfam" id="PF14441">
    <property type="entry name" value="OTT_1508_deam"/>
    <property type="match status" value="1"/>
</dbReference>
<evidence type="ECO:0000256" key="2">
    <source>
        <dbReference type="SAM" id="MobiDB-lite"/>
    </source>
</evidence>
<reference evidence="3" key="1">
    <citation type="submission" date="2023-06" db="EMBL/GenBank/DDBJ databases">
        <title>Genome-scale phylogeny and comparative genomics of the fungal order Sordariales.</title>
        <authorList>
            <consortium name="Lawrence Berkeley National Laboratory"/>
            <person name="Hensen N."/>
            <person name="Bonometti L."/>
            <person name="Westerberg I."/>
            <person name="Brannstrom I.O."/>
            <person name="Guillou S."/>
            <person name="Cros-Aarteil S."/>
            <person name="Calhoun S."/>
            <person name="Haridas S."/>
            <person name="Kuo A."/>
            <person name="Mondo S."/>
            <person name="Pangilinan J."/>
            <person name="Riley R."/>
            <person name="LaButti K."/>
            <person name="Andreopoulos B."/>
            <person name="Lipzen A."/>
            <person name="Chen C."/>
            <person name="Yanf M."/>
            <person name="Daum C."/>
            <person name="Ng V."/>
            <person name="Clum A."/>
            <person name="Steindorff A."/>
            <person name="Ohm R."/>
            <person name="Martin F."/>
            <person name="Silar P."/>
            <person name="Natvig D."/>
            <person name="Lalanne C."/>
            <person name="Gautier V."/>
            <person name="Ament-velasquez S.L."/>
            <person name="Kruys A."/>
            <person name="Hutchinson M.I."/>
            <person name="Powell A.J."/>
            <person name="Barry K."/>
            <person name="Miller A.N."/>
            <person name="Grigoriev I.V."/>
            <person name="Debuchy R."/>
            <person name="Gladieux P."/>
            <person name="Thoren M.H."/>
            <person name="Johannesson H."/>
        </authorList>
    </citation>
    <scope>NUCLEOTIDE SEQUENCE</scope>
    <source>
        <strain evidence="3">SMH2392-1A</strain>
    </source>
</reference>
<dbReference type="Proteomes" id="UP001172101">
    <property type="component" value="Unassembled WGS sequence"/>
</dbReference>
<dbReference type="InterPro" id="IPR027796">
    <property type="entry name" value="OTT_1508_deam-like"/>
</dbReference>
<proteinExistence type="predicted"/>
<keyword evidence="4" id="KW-1185">Reference proteome</keyword>
<evidence type="ECO:0000313" key="4">
    <source>
        <dbReference type="Proteomes" id="UP001172101"/>
    </source>
</evidence>
<keyword evidence="1" id="KW-0175">Coiled coil</keyword>
<dbReference type="EMBL" id="JAUIRO010000002">
    <property type="protein sequence ID" value="KAK0726806.1"/>
    <property type="molecule type" value="Genomic_DNA"/>
</dbReference>
<evidence type="ECO:0000256" key="1">
    <source>
        <dbReference type="SAM" id="Coils"/>
    </source>
</evidence>
<protein>
    <submittedName>
        <fullName evidence="3">Uncharacterized protein</fullName>
    </submittedName>
</protein>
<accession>A0AA40B371</accession>
<sequence length="428" mass="47122">TNDESIRRKFLNCIAELLDHTKGGRYVAAPALREKESSVEIDVTSNSPFQPSDAGSGRDAGVHEEAPAHSTLSNLQDSCCRPLLEVTVARSASRVDGWIKEFAKLVGGTLMLPAAAIPPIDGASPLDLCQDDQLPAILDVVVRELALRVQVTRTRKLKAADRLSIVRLAARIAQSPDAASAGLKRLAPLMNGSKAVRLCRLMARPDANLRTLARIAQLLPSFRAVTFIQVTPPARIRLSREQMPSFADAWERLGLPKSSRLPGSLSRKQSRFRKDCARAFPVHCDAQLLLRYEADPSLAPSLPYIGCSKRACFLCHALLSVLALQIKLRGHHGHCYPLWGVGLAQSVSLRPQFRQLCAMVHEKIATQPCSRNTRPVTIGIPQSSAVSELRSAVVEVLRQQSDRRESLERENQEFRERMQILLGNLTPP</sequence>